<dbReference type="Proteomes" id="UP000281553">
    <property type="component" value="Unassembled WGS sequence"/>
</dbReference>
<reference evidence="3 4" key="1">
    <citation type="submission" date="2018-11" db="EMBL/GenBank/DDBJ databases">
        <authorList>
            <consortium name="Pathogen Informatics"/>
        </authorList>
    </citation>
    <scope>NUCLEOTIDE SEQUENCE [LARGE SCALE GENOMIC DNA]</scope>
</reference>
<dbReference type="Pfam" id="PF00396">
    <property type="entry name" value="Granulin"/>
    <property type="match status" value="1"/>
</dbReference>
<dbReference type="InterPro" id="IPR000118">
    <property type="entry name" value="Granulin"/>
</dbReference>
<dbReference type="OrthoDB" id="6431060at2759"/>
<dbReference type="PROSITE" id="PS00799">
    <property type="entry name" value="GRANULINS"/>
    <property type="match status" value="1"/>
</dbReference>
<sequence>MNLSGHCCADGGHCCPRGYSCGKDACVLDLAETQPWDSVKKTLADDIRLCPDGLTICSAGQLCCRGDFGANSWKCCP</sequence>
<dbReference type="InterPro" id="IPR037277">
    <property type="entry name" value="Granulin_sf"/>
</dbReference>
<gene>
    <name evidence="3" type="ORF">DILT_LOCUS18737</name>
</gene>
<evidence type="ECO:0000256" key="1">
    <source>
        <dbReference type="ARBA" id="ARBA00023157"/>
    </source>
</evidence>
<keyword evidence="4" id="KW-1185">Reference proteome</keyword>
<evidence type="ECO:0000259" key="2">
    <source>
        <dbReference type="PROSITE" id="PS00799"/>
    </source>
</evidence>
<evidence type="ECO:0000313" key="3">
    <source>
        <dbReference type="EMBL" id="VDN42108.1"/>
    </source>
</evidence>
<proteinExistence type="predicted"/>
<accession>A0A3P7P0C3</accession>
<dbReference type="Gene3D" id="2.10.25.160">
    <property type="entry name" value="Granulin"/>
    <property type="match status" value="1"/>
</dbReference>
<feature type="domain" description="Granulins" evidence="2">
    <location>
        <begin position="8"/>
        <end position="21"/>
    </location>
</feature>
<keyword evidence="1" id="KW-1015">Disulfide bond</keyword>
<evidence type="ECO:0000313" key="4">
    <source>
        <dbReference type="Proteomes" id="UP000281553"/>
    </source>
</evidence>
<dbReference type="AlphaFoldDB" id="A0A3P7P0C3"/>
<name>A0A3P7P0C3_DIBLA</name>
<protein>
    <recommendedName>
        <fullName evidence="2">Granulins domain-containing protein</fullName>
    </recommendedName>
</protein>
<organism evidence="3 4">
    <name type="scientific">Dibothriocephalus latus</name>
    <name type="common">Fish tapeworm</name>
    <name type="synonym">Diphyllobothrium latum</name>
    <dbReference type="NCBI Taxonomy" id="60516"/>
    <lineage>
        <taxon>Eukaryota</taxon>
        <taxon>Metazoa</taxon>
        <taxon>Spiralia</taxon>
        <taxon>Lophotrochozoa</taxon>
        <taxon>Platyhelminthes</taxon>
        <taxon>Cestoda</taxon>
        <taxon>Eucestoda</taxon>
        <taxon>Diphyllobothriidea</taxon>
        <taxon>Diphyllobothriidae</taxon>
        <taxon>Dibothriocephalus</taxon>
    </lineage>
</organism>
<dbReference type="EMBL" id="UYRU01103659">
    <property type="protein sequence ID" value="VDN42108.1"/>
    <property type="molecule type" value="Genomic_DNA"/>
</dbReference>